<evidence type="ECO:0000256" key="3">
    <source>
        <dbReference type="ARBA" id="ARBA00012572"/>
    </source>
</evidence>
<dbReference type="Gene3D" id="3.20.20.70">
    <property type="entry name" value="Aldolase class I"/>
    <property type="match status" value="1"/>
</dbReference>
<dbReference type="RefSeq" id="WP_199389669.1">
    <property type="nucleotide sequence ID" value="NZ_JAEMHL010000006.1"/>
</dbReference>
<organism evidence="11 12">
    <name type="scientific">Geomonas anaerohicana</name>
    <dbReference type="NCBI Taxonomy" id="2798583"/>
    <lineage>
        <taxon>Bacteria</taxon>
        <taxon>Pseudomonadati</taxon>
        <taxon>Thermodesulfobacteriota</taxon>
        <taxon>Desulfuromonadia</taxon>
        <taxon>Geobacterales</taxon>
        <taxon>Geobacteraceae</taxon>
        <taxon>Geomonas</taxon>
    </lineage>
</organism>
<dbReference type="HAMAP" id="MF_00135">
    <property type="entry name" value="PRAI"/>
    <property type="match status" value="1"/>
</dbReference>
<evidence type="ECO:0000256" key="8">
    <source>
        <dbReference type="ARBA" id="ARBA00023235"/>
    </source>
</evidence>
<dbReference type="PANTHER" id="PTHR42894">
    <property type="entry name" value="N-(5'-PHOSPHORIBOSYL)ANTHRANILATE ISOMERASE"/>
    <property type="match status" value="1"/>
</dbReference>
<keyword evidence="12" id="KW-1185">Reference proteome</keyword>
<dbReference type="EC" id="5.3.1.24" evidence="3 9"/>
<evidence type="ECO:0000256" key="1">
    <source>
        <dbReference type="ARBA" id="ARBA00001164"/>
    </source>
</evidence>
<evidence type="ECO:0000256" key="2">
    <source>
        <dbReference type="ARBA" id="ARBA00004664"/>
    </source>
</evidence>
<keyword evidence="6 9" id="KW-0822">Tryptophan biosynthesis</keyword>
<evidence type="ECO:0000256" key="9">
    <source>
        <dbReference type="HAMAP-Rule" id="MF_00135"/>
    </source>
</evidence>
<gene>
    <name evidence="9" type="primary">trpF</name>
    <name evidence="11" type="ORF">JFN91_13255</name>
</gene>
<evidence type="ECO:0000259" key="10">
    <source>
        <dbReference type="Pfam" id="PF00697"/>
    </source>
</evidence>
<dbReference type="EMBL" id="JAEMHL010000006">
    <property type="protein sequence ID" value="MBJ6751186.1"/>
    <property type="molecule type" value="Genomic_DNA"/>
</dbReference>
<dbReference type="GO" id="GO:0004640">
    <property type="term" value="F:phosphoribosylanthranilate isomerase activity"/>
    <property type="evidence" value="ECO:0007669"/>
    <property type="project" value="UniProtKB-EC"/>
</dbReference>
<dbReference type="NCBIfam" id="NF002298">
    <property type="entry name" value="PRK01222.1-4"/>
    <property type="match status" value="1"/>
</dbReference>
<comment type="pathway">
    <text evidence="2 9">Amino-acid biosynthesis; L-tryptophan biosynthesis; L-tryptophan from chorismate: step 3/5.</text>
</comment>
<dbReference type="Pfam" id="PF00697">
    <property type="entry name" value="PRAI"/>
    <property type="match status" value="1"/>
</dbReference>
<dbReference type="InterPro" id="IPR001240">
    <property type="entry name" value="PRAI_dom"/>
</dbReference>
<dbReference type="PANTHER" id="PTHR42894:SF1">
    <property type="entry name" value="N-(5'-PHOSPHORIBOSYL)ANTHRANILATE ISOMERASE"/>
    <property type="match status" value="1"/>
</dbReference>
<dbReference type="SUPFAM" id="SSF51366">
    <property type="entry name" value="Ribulose-phoshate binding barrel"/>
    <property type="match status" value="1"/>
</dbReference>
<comment type="similarity">
    <text evidence="9">Belongs to the TrpF family.</text>
</comment>
<keyword evidence="8 9" id="KW-0413">Isomerase</keyword>
<feature type="domain" description="N-(5'phosphoribosyl) anthranilate isomerase (PRAI)" evidence="10">
    <location>
        <begin position="4"/>
        <end position="198"/>
    </location>
</feature>
<sequence length="206" mass="22076">MTKVKICGITSEDDALMAVDAGADALGFVFFDKSPRFIGAAAAQKIIAKLPPFIQVVGLFVNADIDVVNSTADCCGLDIIQLHGEESPEYCRLVNRRVMKAFRVRGPESLTPLAEYHVSAYLLDAYSPNAYGGTGEVFDWECAITAKGQGRIVLAGGLTPDNIAEAVTRVRPYGVDVSSGVEASPGKKDPGKVRRFIQLAKHPHPV</sequence>
<proteinExistence type="inferred from homology"/>
<name>A0ABS0YFW3_9BACT</name>
<comment type="caution">
    <text evidence="11">The sequence shown here is derived from an EMBL/GenBank/DDBJ whole genome shotgun (WGS) entry which is preliminary data.</text>
</comment>
<evidence type="ECO:0000256" key="6">
    <source>
        <dbReference type="ARBA" id="ARBA00022822"/>
    </source>
</evidence>
<dbReference type="CDD" id="cd00405">
    <property type="entry name" value="PRAI"/>
    <property type="match status" value="1"/>
</dbReference>
<dbReference type="InterPro" id="IPR044643">
    <property type="entry name" value="TrpF_fam"/>
</dbReference>
<keyword evidence="7 9" id="KW-0057">Aromatic amino acid biosynthesis</keyword>
<protein>
    <recommendedName>
        <fullName evidence="4 9">N-(5'-phosphoribosyl)anthranilate isomerase</fullName>
        <shortName evidence="9">PRAI</shortName>
        <ecNumber evidence="3 9">5.3.1.24</ecNumber>
    </recommendedName>
</protein>
<dbReference type="InterPro" id="IPR011060">
    <property type="entry name" value="RibuloseP-bd_barrel"/>
</dbReference>
<evidence type="ECO:0000256" key="4">
    <source>
        <dbReference type="ARBA" id="ARBA00022272"/>
    </source>
</evidence>
<evidence type="ECO:0000313" key="11">
    <source>
        <dbReference type="EMBL" id="MBJ6751186.1"/>
    </source>
</evidence>
<keyword evidence="5 9" id="KW-0028">Amino-acid biosynthesis</keyword>
<dbReference type="InterPro" id="IPR013785">
    <property type="entry name" value="Aldolase_TIM"/>
</dbReference>
<evidence type="ECO:0000256" key="5">
    <source>
        <dbReference type="ARBA" id="ARBA00022605"/>
    </source>
</evidence>
<reference evidence="11 12" key="1">
    <citation type="submission" date="2020-12" db="EMBL/GenBank/DDBJ databases">
        <title>Geomonas sp. Red421, isolated from paddy soil.</title>
        <authorList>
            <person name="Xu Z."/>
            <person name="Zhang Z."/>
            <person name="Masuda Y."/>
            <person name="Itoh H."/>
            <person name="Senoo K."/>
        </authorList>
    </citation>
    <scope>NUCLEOTIDE SEQUENCE [LARGE SCALE GENOMIC DNA]</scope>
    <source>
        <strain evidence="11 12">Red421</strain>
    </source>
</reference>
<comment type="catalytic activity">
    <reaction evidence="1 9">
        <text>N-(5-phospho-beta-D-ribosyl)anthranilate = 1-(2-carboxyphenylamino)-1-deoxy-D-ribulose 5-phosphate</text>
        <dbReference type="Rhea" id="RHEA:21540"/>
        <dbReference type="ChEBI" id="CHEBI:18277"/>
        <dbReference type="ChEBI" id="CHEBI:58613"/>
        <dbReference type="EC" id="5.3.1.24"/>
    </reaction>
</comment>
<evidence type="ECO:0000313" key="12">
    <source>
        <dbReference type="Proteomes" id="UP000614714"/>
    </source>
</evidence>
<evidence type="ECO:0000256" key="7">
    <source>
        <dbReference type="ARBA" id="ARBA00023141"/>
    </source>
</evidence>
<dbReference type="Proteomes" id="UP000614714">
    <property type="component" value="Unassembled WGS sequence"/>
</dbReference>
<accession>A0ABS0YFW3</accession>